<dbReference type="InterPro" id="IPR008936">
    <property type="entry name" value="Rho_GTPase_activation_prot"/>
</dbReference>
<protein>
    <recommendedName>
        <fullName evidence="1">Rho-GAP domain-containing protein</fullName>
    </recommendedName>
</protein>
<dbReference type="OrthoDB" id="437889at2759"/>
<dbReference type="EnsemblMetazoa" id="HelroT96888">
    <property type="protein sequence ID" value="HelroP96888"/>
    <property type="gene ID" value="HelroG96888"/>
</dbReference>
<dbReference type="Pfam" id="PF00620">
    <property type="entry name" value="RhoGAP"/>
    <property type="match status" value="1"/>
</dbReference>
<dbReference type="EMBL" id="KB095858">
    <property type="protein sequence ID" value="ESO10549.1"/>
    <property type="molecule type" value="Genomic_DNA"/>
</dbReference>
<dbReference type="OMA" id="HTKMDAN"/>
<dbReference type="PROSITE" id="PS50238">
    <property type="entry name" value="RHOGAP"/>
    <property type="match status" value="1"/>
</dbReference>
<dbReference type="InParanoid" id="T1G9E2"/>
<dbReference type="InterPro" id="IPR000198">
    <property type="entry name" value="RhoGAP_dom"/>
</dbReference>
<dbReference type="PANTHER" id="PTHR45876:SF8">
    <property type="entry name" value="FI04035P"/>
    <property type="match status" value="1"/>
</dbReference>
<reference evidence="2 4" key="2">
    <citation type="journal article" date="2013" name="Nature">
        <title>Insights into bilaterian evolution from three spiralian genomes.</title>
        <authorList>
            <person name="Simakov O."/>
            <person name="Marletaz F."/>
            <person name="Cho S.J."/>
            <person name="Edsinger-Gonzales E."/>
            <person name="Havlak P."/>
            <person name="Hellsten U."/>
            <person name="Kuo D.H."/>
            <person name="Larsson T."/>
            <person name="Lv J."/>
            <person name="Arendt D."/>
            <person name="Savage R."/>
            <person name="Osoegawa K."/>
            <person name="de Jong P."/>
            <person name="Grimwood J."/>
            <person name="Chapman J.A."/>
            <person name="Shapiro H."/>
            <person name="Aerts A."/>
            <person name="Otillar R.P."/>
            <person name="Terry A.Y."/>
            <person name="Boore J.L."/>
            <person name="Grigoriev I.V."/>
            <person name="Lindberg D.R."/>
            <person name="Seaver E.C."/>
            <person name="Weisblat D.A."/>
            <person name="Putnam N.H."/>
            <person name="Rokhsar D.S."/>
        </authorList>
    </citation>
    <scope>NUCLEOTIDE SEQUENCE</scope>
</reference>
<dbReference type="KEGG" id="hro:HELRODRAFT_96888"/>
<evidence type="ECO:0000259" key="1">
    <source>
        <dbReference type="PROSITE" id="PS50238"/>
    </source>
</evidence>
<dbReference type="SMART" id="SM00324">
    <property type="entry name" value="RhoGAP"/>
    <property type="match status" value="1"/>
</dbReference>
<reference evidence="3" key="3">
    <citation type="submission" date="2015-06" db="UniProtKB">
        <authorList>
            <consortium name="EnsemblMetazoa"/>
        </authorList>
    </citation>
    <scope>IDENTIFICATION</scope>
</reference>
<evidence type="ECO:0000313" key="2">
    <source>
        <dbReference type="EMBL" id="ESO10549.1"/>
    </source>
</evidence>
<evidence type="ECO:0000313" key="3">
    <source>
        <dbReference type="EnsemblMetazoa" id="HelroP96888"/>
    </source>
</evidence>
<dbReference type="Gene3D" id="1.10.555.10">
    <property type="entry name" value="Rho GTPase activation protein"/>
    <property type="match status" value="1"/>
</dbReference>
<gene>
    <name evidence="3" type="primary">20217689</name>
    <name evidence="2" type="ORF">HELRODRAFT_96888</name>
</gene>
<sequence>MCENWKFPEDGIYRFDASVPASLLKLWLRQLHEPLIPYDVYPRCSKASEDVNDAICIVSNDSNLLPDDNKLVLAYVIRFLQVFAAPSTVAHTKMDANNLAMVMAPNLLRSKVIDSRTVLDQAKREMSFVRLLILHWDTSFMEDVE</sequence>
<dbReference type="GeneID" id="20217689"/>
<feature type="domain" description="Rho-GAP" evidence="1">
    <location>
        <begin position="1"/>
        <end position="140"/>
    </location>
</feature>
<name>T1G9E2_HELRO</name>
<dbReference type="GO" id="GO:0007165">
    <property type="term" value="P:signal transduction"/>
    <property type="evidence" value="ECO:0007669"/>
    <property type="project" value="InterPro"/>
</dbReference>
<accession>T1G9E2</accession>
<dbReference type="EMBL" id="AMQM01002643">
    <property type="status" value="NOT_ANNOTATED_CDS"/>
    <property type="molecule type" value="Genomic_DNA"/>
</dbReference>
<dbReference type="RefSeq" id="XP_009010818.1">
    <property type="nucleotide sequence ID" value="XM_009012570.1"/>
</dbReference>
<reference evidence="4" key="1">
    <citation type="submission" date="2012-12" db="EMBL/GenBank/DDBJ databases">
        <authorList>
            <person name="Hellsten U."/>
            <person name="Grimwood J."/>
            <person name="Chapman J.A."/>
            <person name="Shapiro H."/>
            <person name="Aerts A."/>
            <person name="Otillar R.P."/>
            <person name="Terry A.Y."/>
            <person name="Boore J.L."/>
            <person name="Simakov O."/>
            <person name="Marletaz F."/>
            <person name="Cho S.-J."/>
            <person name="Edsinger-Gonzales E."/>
            <person name="Havlak P."/>
            <person name="Kuo D.-H."/>
            <person name="Larsson T."/>
            <person name="Lv J."/>
            <person name="Arendt D."/>
            <person name="Savage R."/>
            <person name="Osoegawa K."/>
            <person name="de Jong P."/>
            <person name="Lindberg D.R."/>
            <person name="Seaver E.C."/>
            <person name="Weisblat D.A."/>
            <person name="Putnam N.H."/>
            <person name="Grigoriev I.V."/>
            <person name="Rokhsar D.S."/>
        </authorList>
    </citation>
    <scope>NUCLEOTIDE SEQUENCE</scope>
</reference>
<dbReference type="CTD" id="20217689"/>
<dbReference type="Proteomes" id="UP000015101">
    <property type="component" value="Unassembled WGS sequence"/>
</dbReference>
<dbReference type="eggNOG" id="ENOG502QR6X">
    <property type="taxonomic scope" value="Eukaryota"/>
</dbReference>
<dbReference type="AlphaFoldDB" id="T1G9E2"/>
<proteinExistence type="predicted"/>
<dbReference type="HOGENOM" id="CLU_015883_3_1_1"/>
<dbReference type="STRING" id="6412.T1G9E2"/>
<dbReference type="SUPFAM" id="SSF48350">
    <property type="entry name" value="GTPase activation domain, GAP"/>
    <property type="match status" value="1"/>
</dbReference>
<dbReference type="FunFam" id="1.10.555.10:FF:000128">
    <property type="entry name" value="Rho GTPase-activating protein 39"/>
    <property type="match status" value="1"/>
</dbReference>
<evidence type="ECO:0000313" key="4">
    <source>
        <dbReference type="Proteomes" id="UP000015101"/>
    </source>
</evidence>
<dbReference type="PANTHER" id="PTHR45876">
    <property type="entry name" value="FI04035P"/>
    <property type="match status" value="1"/>
</dbReference>
<organism evidence="3 4">
    <name type="scientific">Helobdella robusta</name>
    <name type="common">Californian leech</name>
    <dbReference type="NCBI Taxonomy" id="6412"/>
    <lineage>
        <taxon>Eukaryota</taxon>
        <taxon>Metazoa</taxon>
        <taxon>Spiralia</taxon>
        <taxon>Lophotrochozoa</taxon>
        <taxon>Annelida</taxon>
        <taxon>Clitellata</taxon>
        <taxon>Hirudinea</taxon>
        <taxon>Rhynchobdellida</taxon>
        <taxon>Glossiphoniidae</taxon>
        <taxon>Helobdella</taxon>
    </lineage>
</organism>
<keyword evidence="4" id="KW-1185">Reference proteome</keyword>